<proteinExistence type="predicted"/>
<gene>
    <name evidence="1" type="ORF">B5G26_11065</name>
</gene>
<evidence type="ECO:0000313" key="1">
    <source>
        <dbReference type="EMBL" id="OUN41580.1"/>
    </source>
</evidence>
<organism evidence="1 2">
    <name type="scientific">Anaerotignum lactatifermentans</name>
    <dbReference type="NCBI Taxonomy" id="160404"/>
    <lineage>
        <taxon>Bacteria</taxon>
        <taxon>Bacillati</taxon>
        <taxon>Bacillota</taxon>
        <taxon>Clostridia</taxon>
        <taxon>Lachnospirales</taxon>
        <taxon>Anaerotignaceae</taxon>
        <taxon>Anaerotignum</taxon>
    </lineage>
</organism>
<sequence length="103" mass="12029">MTDLERQFTKDMINIYTTAKRECCYQANRFLQLVDEKGGVSAAKQLIHKPGGTEGFAALWEHHRLDLSVEAHVLKPEYKTLFTEEERKICKERLLDFGFHVEE</sequence>
<dbReference type="RefSeq" id="WP_087989671.1">
    <property type="nucleotide sequence ID" value="NZ_NFHM01000017.1"/>
</dbReference>
<protein>
    <submittedName>
        <fullName evidence="1">Uncharacterized protein</fullName>
    </submittedName>
</protein>
<name>A0A1Y3U8B3_9FIRM</name>
<dbReference type="AlphaFoldDB" id="A0A1Y3U8B3"/>
<evidence type="ECO:0000313" key="2">
    <source>
        <dbReference type="Proteomes" id="UP000195455"/>
    </source>
</evidence>
<accession>A0A1Y3U8B3</accession>
<dbReference type="EMBL" id="NFHM01000017">
    <property type="protein sequence ID" value="OUN41580.1"/>
    <property type="molecule type" value="Genomic_DNA"/>
</dbReference>
<dbReference type="Proteomes" id="UP000195455">
    <property type="component" value="Unassembled WGS sequence"/>
</dbReference>
<reference evidence="2" key="1">
    <citation type="submission" date="2017-04" db="EMBL/GenBank/DDBJ databases">
        <title>Function of individual gut microbiota members based on whole genome sequencing of pure cultures obtained from chicken caecum.</title>
        <authorList>
            <person name="Medvecky M."/>
            <person name="Cejkova D."/>
            <person name="Polansky O."/>
            <person name="Karasova D."/>
            <person name="Kubasova T."/>
            <person name="Cizek A."/>
            <person name="Rychlik I."/>
        </authorList>
    </citation>
    <scope>NUCLEOTIDE SEQUENCE [LARGE SCALE GENOMIC DNA]</scope>
    <source>
        <strain evidence="2">An75</strain>
    </source>
</reference>
<comment type="caution">
    <text evidence="1">The sequence shown here is derived from an EMBL/GenBank/DDBJ whole genome shotgun (WGS) entry which is preliminary data.</text>
</comment>